<protein>
    <submittedName>
        <fullName evidence="1">CBD9-like protein</fullName>
    </submittedName>
</protein>
<accession>A0ACB9ZGA7</accession>
<dbReference type="Proteomes" id="UP001497700">
    <property type="component" value="Unassembled WGS sequence"/>
</dbReference>
<gene>
    <name evidence="1" type="ORF">F4820DRAFT_443089</name>
</gene>
<proteinExistence type="predicted"/>
<name>A0ACB9ZGA7_9PEZI</name>
<reference evidence="1 2" key="1">
    <citation type="journal article" date="2022" name="New Phytol.">
        <title>Ecological generalism drives hyperdiversity of secondary metabolite gene clusters in xylarialean endophytes.</title>
        <authorList>
            <person name="Franco M.E.E."/>
            <person name="Wisecaver J.H."/>
            <person name="Arnold A.E."/>
            <person name="Ju Y.M."/>
            <person name="Slot J.C."/>
            <person name="Ahrendt S."/>
            <person name="Moore L.P."/>
            <person name="Eastman K.E."/>
            <person name="Scott K."/>
            <person name="Konkel Z."/>
            <person name="Mondo S.J."/>
            <person name="Kuo A."/>
            <person name="Hayes R.D."/>
            <person name="Haridas S."/>
            <person name="Andreopoulos B."/>
            <person name="Riley R."/>
            <person name="LaButti K."/>
            <person name="Pangilinan J."/>
            <person name="Lipzen A."/>
            <person name="Amirebrahimi M."/>
            <person name="Yan J."/>
            <person name="Adam C."/>
            <person name="Keymanesh K."/>
            <person name="Ng V."/>
            <person name="Louie K."/>
            <person name="Northen T."/>
            <person name="Drula E."/>
            <person name="Henrissat B."/>
            <person name="Hsieh H.M."/>
            <person name="Youens-Clark K."/>
            <person name="Lutzoni F."/>
            <person name="Miadlikowska J."/>
            <person name="Eastwood D.C."/>
            <person name="Hamelin R.C."/>
            <person name="Grigoriev I.V."/>
            <person name="U'Ren J.M."/>
        </authorList>
    </citation>
    <scope>NUCLEOTIDE SEQUENCE [LARGE SCALE GENOMIC DNA]</scope>
    <source>
        <strain evidence="1 2">CBS 119005</strain>
    </source>
</reference>
<comment type="caution">
    <text evidence="1">The sequence shown here is derived from an EMBL/GenBank/DDBJ whole genome shotgun (WGS) entry which is preliminary data.</text>
</comment>
<dbReference type="EMBL" id="MU393424">
    <property type="protein sequence ID" value="KAI4870371.1"/>
    <property type="molecule type" value="Genomic_DNA"/>
</dbReference>
<evidence type="ECO:0000313" key="2">
    <source>
        <dbReference type="Proteomes" id="UP001497700"/>
    </source>
</evidence>
<sequence length="384" mass="41633">MSVSLFFTVALSVFAYSTVTSAEPVQYCPIKDVCYQVAVPSVSAEANSGNIYLQLRAPASYSWVGFGTGERMADSNIFVIYQDGTGNVTISPRTGTGHITPRYNAMTQVELQDGSGVVDDVMIANVRCGNCSTWPGGSISLASEAVDYLAAWKTGDAVDSDDPDAGIRYHDAHDQWRFDLTQGTVSGDANPFVGVSQFDNNNRGVSEGSFADPRTLIRGHGIIMAVVFVLLYPIGSSLMPLFGKWIFHASWQFLAFLLMWAGFGLGYVASQRIRLDFNSTHTILGTVVVCLMVLQPALGWLHHRNFAKHQARGLASLAHVWYGRALLIMGVVNGGLGLQLASASRTFVIVYAVLAGVMFVVYIAASAYGEYKRRMAAGSYERKS</sequence>
<evidence type="ECO:0000313" key="1">
    <source>
        <dbReference type="EMBL" id="KAI4870371.1"/>
    </source>
</evidence>
<organism evidence="1 2">
    <name type="scientific">Hypoxylon rubiginosum</name>
    <dbReference type="NCBI Taxonomy" id="110542"/>
    <lineage>
        <taxon>Eukaryota</taxon>
        <taxon>Fungi</taxon>
        <taxon>Dikarya</taxon>
        <taxon>Ascomycota</taxon>
        <taxon>Pezizomycotina</taxon>
        <taxon>Sordariomycetes</taxon>
        <taxon>Xylariomycetidae</taxon>
        <taxon>Xylariales</taxon>
        <taxon>Hypoxylaceae</taxon>
        <taxon>Hypoxylon</taxon>
    </lineage>
</organism>
<keyword evidence="2" id="KW-1185">Reference proteome</keyword>